<evidence type="ECO:0000313" key="3">
    <source>
        <dbReference type="Proteomes" id="UP000236075"/>
    </source>
</evidence>
<dbReference type="EMBL" id="PJLB01000005">
    <property type="protein sequence ID" value="PND04079.1"/>
    <property type="molecule type" value="Genomic_DNA"/>
</dbReference>
<accession>A0AAX0WMY8</accession>
<name>A0AAX0WMY8_9BACT</name>
<protein>
    <submittedName>
        <fullName evidence="2">Uncharacterized protein</fullName>
    </submittedName>
</protein>
<comment type="caution">
    <text evidence="2">The sequence shown here is derived from an EMBL/GenBank/DDBJ whole genome shotgun (WGS) entry which is preliminary data.</text>
</comment>
<dbReference type="AlphaFoldDB" id="A0AAX0WMY8"/>
<sequence>MQQFHHAQTTGDHIKSKPKKRLPSFPERKDGMSMDSHLLQKAGTAKLPRFFNGSRQIKNPAPENGCGE</sequence>
<reference evidence="2 3" key="1">
    <citation type="journal article" date="2017" name="BMC Genomics">
        <title>Genome sequencing of 39 Akkermansia muciniphila isolates reveals its population structure, genomic and functional diverisity, and global distribution in mammalian gut microbiotas.</title>
        <authorList>
            <person name="Guo X."/>
            <person name="Li S."/>
            <person name="Zhang J."/>
            <person name="Wu F."/>
            <person name="Li X."/>
            <person name="Wu D."/>
            <person name="Zhang M."/>
            <person name="Ou Z."/>
            <person name="Jie Z."/>
            <person name="Yan Q."/>
            <person name="Li P."/>
            <person name="Yi J."/>
            <person name="Peng Y."/>
        </authorList>
    </citation>
    <scope>NUCLEOTIDE SEQUENCE [LARGE SCALE GENOMIC DNA]</scope>
    <source>
        <strain evidence="2 3">GP28</strain>
    </source>
</reference>
<evidence type="ECO:0000256" key="1">
    <source>
        <dbReference type="SAM" id="MobiDB-lite"/>
    </source>
</evidence>
<proteinExistence type="predicted"/>
<dbReference type="Proteomes" id="UP000236075">
    <property type="component" value="Unassembled WGS sequence"/>
</dbReference>
<gene>
    <name evidence="2" type="ORF">CXT95_04740</name>
</gene>
<feature type="compositionally biased region" description="Polar residues" evidence="1">
    <location>
        <begin position="1"/>
        <end position="11"/>
    </location>
</feature>
<feature type="region of interest" description="Disordered" evidence="1">
    <location>
        <begin position="1"/>
        <end position="68"/>
    </location>
</feature>
<evidence type="ECO:0000313" key="2">
    <source>
        <dbReference type="EMBL" id="PND04079.1"/>
    </source>
</evidence>
<organism evidence="2 3">
    <name type="scientific">Akkermansia muciniphila</name>
    <dbReference type="NCBI Taxonomy" id="239935"/>
    <lineage>
        <taxon>Bacteria</taxon>
        <taxon>Pseudomonadati</taxon>
        <taxon>Verrucomicrobiota</taxon>
        <taxon>Verrucomicrobiia</taxon>
        <taxon>Verrucomicrobiales</taxon>
        <taxon>Akkermansiaceae</taxon>
        <taxon>Akkermansia</taxon>
    </lineage>
</organism>